<gene>
    <name evidence="1" type="ORF">HMPREF9473_02354</name>
</gene>
<accession>G5IFS6</accession>
<dbReference type="AlphaFoldDB" id="G5IFS6"/>
<reference evidence="1 2" key="1">
    <citation type="submission" date="2011-08" db="EMBL/GenBank/DDBJ databases">
        <title>The Genome Sequence of Clostridium hathewayi WAL-18680.</title>
        <authorList>
            <consortium name="The Broad Institute Genome Sequencing Platform"/>
            <person name="Earl A."/>
            <person name="Ward D."/>
            <person name="Feldgarden M."/>
            <person name="Gevers D."/>
            <person name="Finegold S.M."/>
            <person name="Summanen P.H."/>
            <person name="Molitoris D.R."/>
            <person name="Song M."/>
            <person name="Daigneault M."/>
            <person name="Allen-Vercoe E."/>
            <person name="Young S.K."/>
            <person name="Zeng Q."/>
            <person name="Gargeya S."/>
            <person name="Fitzgerald M."/>
            <person name="Haas B."/>
            <person name="Abouelleil A."/>
            <person name="Alvarado L."/>
            <person name="Arachchi H.M."/>
            <person name="Berlin A."/>
            <person name="Brown A."/>
            <person name="Chapman S.B."/>
            <person name="Chen Z."/>
            <person name="Dunbar C."/>
            <person name="Freedman E."/>
            <person name="Gearin G."/>
            <person name="Gellesch M."/>
            <person name="Goldberg J."/>
            <person name="Griggs A."/>
            <person name="Gujja S."/>
            <person name="Heiman D."/>
            <person name="Howarth C."/>
            <person name="Larson L."/>
            <person name="Lui A."/>
            <person name="MacDonald P.J.P."/>
            <person name="Montmayeur A."/>
            <person name="Murphy C."/>
            <person name="Neiman D."/>
            <person name="Pearson M."/>
            <person name="Priest M."/>
            <person name="Roberts A."/>
            <person name="Saif S."/>
            <person name="Shea T."/>
            <person name="Shenoy N."/>
            <person name="Sisk P."/>
            <person name="Stolte C."/>
            <person name="Sykes S."/>
            <person name="Wortman J."/>
            <person name="Nusbaum C."/>
            <person name="Birren B."/>
        </authorList>
    </citation>
    <scope>NUCLEOTIDE SEQUENCE [LARGE SCALE GENOMIC DNA]</scope>
    <source>
        <strain evidence="1 2">WAL-18680</strain>
    </source>
</reference>
<dbReference type="EMBL" id="ADLN01000049">
    <property type="protein sequence ID" value="EHI59674.1"/>
    <property type="molecule type" value="Genomic_DNA"/>
</dbReference>
<evidence type="ECO:0000313" key="2">
    <source>
        <dbReference type="Proteomes" id="UP000005384"/>
    </source>
</evidence>
<protein>
    <submittedName>
        <fullName evidence="1">Uncharacterized protein</fullName>
    </submittedName>
</protein>
<keyword evidence="2" id="KW-1185">Reference proteome</keyword>
<proteinExistence type="predicted"/>
<name>G5IFS6_9FIRM</name>
<sequence>MENFMYDQFIVNINKFFQFIEKEIDYDEADNY</sequence>
<evidence type="ECO:0000313" key="1">
    <source>
        <dbReference type="EMBL" id="EHI59674.1"/>
    </source>
</evidence>
<dbReference type="HOGENOM" id="CLU_3389839_0_0_9"/>
<organism evidence="1 2">
    <name type="scientific">Hungatella hathewayi WAL-18680</name>
    <dbReference type="NCBI Taxonomy" id="742737"/>
    <lineage>
        <taxon>Bacteria</taxon>
        <taxon>Bacillati</taxon>
        <taxon>Bacillota</taxon>
        <taxon>Clostridia</taxon>
        <taxon>Lachnospirales</taxon>
        <taxon>Lachnospiraceae</taxon>
        <taxon>Hungatella</taxon>
    </lineage>
</organism>
<comment type="caution">
    <text evidence="1">The sequence shown here is derived from an EMBL/GenBank/DDBJ whole genome shotgun (WGS) entry which is preliminary data.</text>
</comment>
<dbReference type="Proteomes" id="UP000005384">
    <property type="component" value="Unassembled WGS sequence"/>
</dbReference>